<dbReference type="EMBL" id="AMQN01018736">
    <property type="status" value="NOT_ANNOTATED_CDS"/>
    <property type="molecule type" value="Genomic_DNA"/>
</dbReference>
<dbReference type="PROSITE" id="PS50879">
    <property type="entry name" value="RNASE_H_1"/>
    <property type="match status" value="1"/>
</dbReference>
<dbReference type="SUPFAM" id="SSF56219">
    <property type="entry name" value="DNase I-like"/>
    <property type="match status" value="1"/>
</dbReference>
<dbReference type="EMBL" id="AMQN01018737">
    <property type="status" value="NOT_ANNOTATED_CDS"/>
    <property type="molecule type" value="Genomic_DNA"/>
</dbReference>
<dbReference type="AlphaFoldDB" id="R7V6A8"/>
<keyword evidence="4" id="KW-1185">Reference proteome</keyword>
<dbReference type="EMBL" id="KB294831">
    <property type="protein sequence ID" value="ELU14007.1"/>
    <property type="molecule type" value="Genomic_DNA"/>
</dbReference>
<evidence type="ECO:0000313" key="3">
    <source>
        <dbReference type="EnsemblMetazoa" id="CapteP217934"/>
    </source>
</evidence>
<sequence>MTILQWNCRGFRANFQELKTLVAQKDATVLCLQEIKVKDSDSCSLNGFNTFKKYTLGIDGRAVGGAAVLIKKDAPHQHIPLTTNLQAVAVRVTLHRLLTVCSIYLPPGRSHGDLVELDRLVQQLPPPLLLLGDFNAHSELWGSEEPRPSGRVVEDFIAGNDLSILNTESQTYRHPASGSFTVIDLSLCSPSAHIDFTWEVDTDQHGSDHFPIFITNHKVIFTDGSKSDSAVACSATADNLRIQIRLPDSASIFSAELLAIYQVLTLLECSTNDQQQFLIATDSLSSLQAIGNFNIKHPYVFKILEKCTLLHKKGIDLVMAWCPSHVGVMGNERADLLAKEALSFTTYQFCHEHLPLVDMETNPFLRIQQQNGKYVASIAKHNIWVEIVYTKTLEIKNLVWSKNKPENVKPRKGELRKPDDCPICNVDRPEDDSAGINIYTDGSNSNDAVACAFTCCTYQTQFGLPDQMLIYRAELNEWDEETDNKLHSVQPVISEWKQDAQMDRRGEIVMARARIGHSHLTHGYLLRRERANDKDLENITRLWFQLGEADDFRPLPESHGRSGEQMDHPQEDCVYRPLPPPCRECRLLNKVQHLLRVESEPLEVCERRATTPITGVPRTPVKSAPNDFSRNGPPSIAPLIAGAKKLESDEVACCPLCQVAFLPG</sequence>
<feature type="domain" description="RNase H type-1" evidence="1">
    <location>
        <begin position="214"/>
        <end position="343"/>
    </location>
</feature>
<organism evidence="2">
    <name type="scientific">Capitella teleta</name>
    <name type="common">Polychaete worm</name>
    <dbReference type="NCBI Taxonomy" id="283909"/>
    <lineage>
        <taxon>Eukaryota</taxon>
        <taxon>Metazoa</taxon>
        <taxon>Spiralia</taxon>
        <taxon>Lophotrochozoa</taxon>
        <taxon>Annelida</taxon>
        <taxon>Polychaeta</taxon>
        <taxon>Sedentaria</taxon>
        <taxon>Scolecida</taxon>
        <taxon>Capitellidae</taxon>
        <taxon>Capitella</taxon>
    </lineage>
</organism>
<accession>R7V6A8</accession>
<dbReference type="InterPro" id="IPR005135">
    <property type="entry name" value="Endo/exonuclease/phosphatase"/>
</dbReference>
<dbReference type="Gene3D" id="3.30.420.10">
    <property type="entry name" value="Ribonuclease H-like superfamily/Ribonuclease H"/>
    <property type="match status" value="1"/>
</dbReference>
<dbReference type="EnsemblMetazoa" id="CapteT217934">
    <property type="protein sequence ID" value="CapteP217934"/>
    <property type="gene ID" value="CapteG217934"/>
</dbReference>
<dbReference type="InterPro" id="IPR036397">
    <property type="entry name" value="RNaseH_sf"/>
</dbReference>
<dbReference type="SUPFAM" id="SSF53098">
    <property type="entry name" value="Ribonuclease H-like"/>
    <property type="match status" value="1"/>
</dbReference>
<dbReference type="InterPro" id="IPR036691">
    <property type="entry name" value="Endo/exonu/phosph_ase_sf"/>
</dbReference>
<dbReference type="HOGENOM" id="CLU_413465_0_0_1"/>
<dbReference type="CDD" id="cd09276">
    <property type="entry name" value="Rnase_HI_RT_non_LTR"/>
    <property type="match status" value="1"/>
</dbReference>
<name>R7V6A8_CAPTE</name>
<protein>
    <recommendedName>
        <fullName evidence="1">RNase H type-1 domain-containing protein</fullName>
    </recommendedName>
</protein>
<dbReference type="STRING" id="283909.R7V6A8"/>
<dbReference type="PANTHER" id="PTHR33273">
    <property type="entry name" value="DOMAIN-CONTAINING PROTEIN, PUTATIVE-RELATED"/>
    <property type="match status" value="1"/>
</dbReference>
<proteinExistence type="predicted"/>
<dbReference type="Pfam" id="PF14529">
    <property type="entry name" value="Exo_endo_phos_2"/>
    <property type="match status" value="1"/>
</dbReference>
<evidence type="ECO:0000313" key="2">
    <source>
        <dbReference type="EMBL" id="ELU14007.1"/>
    </source>
</evidence>
<dbReference type="GO" id="GO:0003676">
    <property type="term" value="F:nucleic acid binding"/>
    <property type="evidence" value="ECO:0007669"/>
    <property type="project" value="InterPro"/>
</dbReference>
<evidence type="ECO:0000313" key="4">
    <source>
        <dbReference type="Proteomes" id="UP000014760"/>
    </source>
</evidence>
<dbReference type="EMBL" id="AMQN01018738">
    <property type="status" value="NOT_ANNOTATED_CDS"/>
    <property type="molecule type" value="Genomic_DNA"/>
</dbReference>
<reference evidence="4" key="1">
    <citation type="submission" date="2012-12" db="EMBL/GenBank/DDBJ databases">
        <authorList>
            <person name="Hellsten U."/>
            <person name="Grimwood J."/>
            <person name="Chapman J.A."/>
            <person name="Shapiro H."/>
            <person name="Aerts A."/>
            <person name="Otillar R.P."/>
            <person name="Terry A.Y."/>
            <person name="Boore J.L."/>
            <person name="Simakov O."/>
            <person name="Marletaz F."/>
            <person name="Cho S.-J."/>
            <person name="Edsinger-Gonzales E."/>
            <person name="Havlak P."/>
            <person name="Kuo D.-H."/>
            <person name="Larsson T."/>
            <person name="Lv J."/>
            <person name="Arendt D."/>
            <person name="Savage R."/>
            <person name="Osoegawa K."/>
            <person name="de Jong P."/>
            <person name="Lindberg D.R."/>
            <person name="Seaver E.C."/>
            <person name="Weisblat D.A."/>
            <person name="Putnam N.H."/>
            <person name="Grigoriev I.V."/>
            <person name="Rokhsar D.S."/>
        </authorList>
    </citation>
    <scope>NUCLEOTIDE SEQUENCE</scope>
    <source>
        <strain evidence="4">I ESC-2004</strain>
    </source>
</reference>
<gene>
    <name evidence="2" type="ORF">CAPTEDRAFT_217934</name>
</gene>
<dbReference type="OrthoDB" id="6143825at2759"/>
<dbReference type="Pfam" id="PF00075">
    <property type="entry name" value="RNase_H"/>
    <property type="match status" value="1"/>
</dbReference>
<dbReference type="PANTHER" id="PTHR33273:SF4">
    <property type="entry name" value="ENDONUCLEASE_EXONUCLEASE_PHOSPHATASE DOMAIN-CONTAINING PROTEIN"/>
    <property type="match status" value="1"/>
</dbReference>
<reference evidence="2 4" key="2">
    <citation type="journal article" date="2013" name="Nature">
        <title>Insights into bilaterian evolution from three spiralian genomes.</title>
        <authorList>
            <person name="Simakov O."/>
            <person name="Marletaz F."/>
            <person name="Cho S.J."/>
            <person name="Edsinger-Gonzales E."/>
            <person name="Havlak P."/>
            <person name="Hellsten U."/>
            <person name="Kuo D.H."/>
            <person name="Larsson T."/>
            <person name="Lv J."/>
            <person name="Arendt D."/>
            <person name="Savage R."/>
            <person name="Osoegawa K."/>
            <person name="de Jong P."/>
            <person name="Grimwood J."/>
            <person name="Chapman J.A."/>
            <person name="Shapiro H."/>
            <person name="Aerts A."/>
            <person name="Otillar R.P."/>
            <person name="Terry A.Y."/>
            <person name="Boore J.L."/>
            <person name="Grigoriev I.V."/>
            <person name="Lindberg D.R."/>
            <person name="Seaver E.C."/>
            <person name="Weisblat D.A."/>
            <person name="Putnam N.H."/>
            <person name="Rokhsar D.S."/>
        </authorList>
    </citation>
    <scope>NUCLEOTIDE SEQUENCE</scope>
    <source>
        <strain evidence="2 4">I ESC-2004</strain>
    </source>
</reference>
<dbReference type="InterPro" id="IPR012337">
    <property type="entry name" value="RNaseH-like_sf"/>
</dbReference>
<dbReference type="Proteomes" id="UP000014760">
    <property type="component" value="Unassembled WGS sequence"/>
</dbReference>
<reference evidence="3" key="3">
    <citation type="submission" date="2015-06" db="UniProtKB">
        <authorList>
            <consortium name="EnsemblMetazoa"/>
        </authorList>
    </citation>
    <scope>IDENTIFICATION</scope>
</reference>
<dbReference type="GO" id="GO:0004523">
    <property type="term" value="F:RNA-DNA hybrid ribonuclease activity"/>
    <property type="evidence" value="ECO:0007669"/>
    <property type="project" value="InterPro"/>
</dbReference>
<dbReference type="InterPro" id="IPR002156">
    <property type="entry name" value="RNaseH_domain"/>
</dbReference>
<dbReference type="Gene3D" id="3.60.10.10">
    <property type="entry name" value="Endonuclease/exonuclease/phosphatase"/>
    <property type="match status" value="1"/>
</dbReference>
<evidence type="ECO:0000259" key="1">
    <source>
        <dbReference type="PROSITE" id="PS50879"/>
    </source>
</evidence>